<comment type="caution">
    <text evidence="2">The sequence shown here is derived from an EMBL/GenBank/DDBJ whole genome shotgun (WGS) entry which is preliminary data.</text>
</comment>
<sequence length="682" mass="72928">MLYAQTEVPAPPAGGAAIGEVIIAFAITLAATLPTIWLMWRETAGKPTAIGRLADWVATKDHLPRWVGLPSYALVVSLLTAGFGVWWDVALHMQNGRDEGPLANPSHYPIFLALLAIFNIGLISAVFAKGELPRRTIAIGPAIRAPLGSIVIIGAGVIALAGFPSDDLWHRLFGQDVTEWGPTHVMMIGGAVTCVIGLALLQAEARQLGAAGAMGFGGRLRGAIMLSLCIVPFAFLMEFDLGVPQFPMATQFIIVGFLAGWIFTGVRAYFGPGGALLAWVVYLIAHLILLGSTALVDDVLLARFLLLLPAAILVELVALAVSPRRGLTFWITSGVLIGTLGLAAEWVWSQFFMPLPQPIPGSALPLMLAVGTAAAVGGGLLGSWHVRQLQDTASRPDTDDELTFDAIADLLRRVKLTFLVGPGESIFGYWKRGQTGTLTSNEVPWRRHGAAMLGMGLFIGLMAAYTPQDPIDFEARVALDYVDGAAETCGTTTSKCTAFVTVDVEPVNIAEDGKIWFYALAWQGRHRSADVTTLPRDPIADVPGIMRVEMAPTGVTGQYRSAEPLPLYGSWKTLVRLHTAPTSMSALPLYAPDDPAITADKGRRIIVTDGQRVDAMTEPGFLQREIKDDVPAWLWTAAYIVVGLFWLGLIALYGWCLAAAAKGGATPVRTDTDDPVAPPSKV</sequence>
<feature type="transmembrane region" description="Helical" evidence="1">
    <location>
        <begin position="142"/>
        <end position="163"/>
    </location>
</feature>
<keyword evidence="1" id="KW-1133">Transmembrane helix</keyword>
<feature type="transmembrane region" description="Helical" evidence="1">
    <location>
        <begin position="66"/>
        <end position="87"/>
    </location>
</feature>
<protein>
    <submittedName>
        <fullName evidence="2">ABC transporter permease</fullName>
    </submittedName>
</protein>
<feature type="transmembrane region" description="Helical" evidence="1">
    <location>
        <begin position="222"/>
        <end position="239"/>
    </location>
</feature>
<feature type="transmembrane region" description="Helical" evidence="1">
    <location>
        <begin position="276"/>
        <end position="295"/>
    </location>
</feature>
<feature type="transmembrane region" description="Helical" evidence="1">
    <location>
        <begin position="21"/>
        <end position="40"/>
    </location>
</feature>
<proteinExistence type="predicted"/>
<feature type="transmembrane region" description="Helical" evidence="1">
    <location>
        <begin position="183"/>
        <end position="201"/>
    </location>
</feature>
<keyword evidence="1" id="KW-0472">Membrane</keyword>
<feature type="transmembrane region" description="Helical" evidence="1">
    <location>
        <begin position="245"/>
        <end position="264"/>
    </location>
</feature>
<dbReference type="RefSeq" id="WP_395115566.1">
    <property type="nucleotide sequence ID" value="NZ_JBIMSO010000058.1"/>
</dbReference>
<feature type="transmembrane region" description="Helical" evidence="1">
    <location>
        <begin position="301"/>
        <end position="321"/>
    </location>
</feature>
<keyword evidence="1" id="KW-0812">Transmembrane</keyword>
<feature type="transmembrane region" description="Helical" evidence="1">
    <location>
        <begin position="328"/>
        <end position="348"/>
    </location>
</feature>
<evidence type="ECO:0000313" key="2">
    <source>
        <dbReference type="EMBL" id="MFH5209878.1"/>
    </source>
</evidence>
<name>A0ABW7JPE8_9NOCA</name>
<evidence type="ECO:0000313" key="3">
    <source>
        <dbReference type="Proteomes" id="UP001609175"/>
    </source>
</evidence>
<feature type="transmembrane region" description="Helical" evidence="1">
    <location>
        <begin position="363"/>
        <end position="386"/>
    </location>
</feature>
<evidence type="ECO:0000256" key="1">
    <source>
        <dbReference type="SAM" id="Phobius"/>
    </source>
</evidence>
<feature type="transmembrane region" description="Helical" evidence="1">
    <location>
        <begin position="632"/>
        <end position="655"/>
    </location>
</feature>
<feature type="transmembrane region" description="Helical" evidence="1">
    <location>
        <begin position="107"/>
        <end position="130"/>
    </location>
</feature>
<gene>
    <name evidence="2" type="ORF">ACHIPZ_16985</name>
</gene>
<dbReference type="Proteomes" id="UP001609175">
    <property type="component" value="Unassembled WGS sequence"/>
</dbReference>
<dbReference type="EMBL" id="JBIMSO010000058">
    <property type="protein sequence ID" value="MFH5209878.1"/>
    <property type="molecule type" value="Genomic_DNA"/>
</dbReference>
<accession>A0ABW7JPE8</accession>
<reference evidence="2 3" key="1">
    <citation type="submission" date="2024-10" db="EMBL/GenBank/DDBJ databases">
        <authorList>
            <person name="Riesco R."/>
        </authorList>
    </citation>
    <scope>NUCLEOTIDE SEQUENCE [LARGE SCALE GENOMIC DNA]</scope>
    <source>
        <strain evidence="2 3">NCIMB 15449</strain>
    </source>
</reference>
<organism evidence="2 3">
    <name type="scientific">Antrihabitans spumae</name>
    <dbReference type="NCBI Taxonomy" id="3373370"/>
    <lineage>
        <taxon>Bacteria</taxon>
        <taxon>Bacillati</taxon>
        <taxon>Actinomycetota</taxon>
        <taxon>Actinomycetes</taxon>
        <taxon>Mycobacteriales</taxon>
        <taxon>Nocardiaceae</taxon>
        <taxon>Antrihabitans</taxon>
    </lineage>
</organism>